<dbReference type="InterPro" id="IPR052104">
    <property type="entry name" value="Mito_Release_Factor_mL62"/>
</dbReference>
<dbReference type="Proteomes" id="UP001216150">
    <property type="component" value="Unassembled WGS sequence"/>
</dbReference>
<dbReference type="EMBL" id="JAQJAC010000003">
    <property type="protein sequence ID" value="KAJ5590894.1"/>
    <property type="molecule type" value="Genomic_DNA"/>
</dbReference>
<dbReference type="AlphaFoldDB" id="A0AAD6GWQ9"/>
<protein>
    <recommendedName>
        <fullName evidence="2">Prokaryotic-type class I peptide chain release factors domain-containing protein</fullName>
    </recommendedName>
</protein>
<dbReference type="SUPFAM" id="SSF110916">
    <property type="entry name" value="Peptidyl-tRNA hydrolase domain-like"/>
    <property type="match status" value="1"/>
</dbReference>
<dbReference type="InterPro" id="IPR000352">
    <property type="entry name" value="Pep_chain_release_fac_I"/>
</dbReference>
<feature type="compositionally biased region" description="Basic residues" evidence="1">
    <location>
        <begin position="165"/>
        <end position="184"/>
    </location>
</feature>
<comment type="caution">
    <text evidence="3">The sequence shown here is derived from an EMBL/GenBank/DDBJ whole genome shotgun (WGS) entry which is preliminary data.</text>
</comment>
<dbReference type="GO" id="GO:0004045">
    <property type="term" value="F:peptidyl-tRNA hydrolase activity"/>
    <property type="evidence" value="ECO:0007669"/>
    <property type="project" value="TreeGrafter"/>
</dbReference>
<dbReference type="GO" id="GO:0016150">
    <property type="term" value="F:translation release factor activity, codon nonspecific"/>
    <property type="evidence" value="ECO:0007669"/>
    <property type="project" value="TreeGrafter"/>
</dbReference>
<dbReference type="Gene3D" id="3.30.160.20">
    <property type="match status" value="1"/>
</dbReference>
<evidence type="ECO:0000256" key="1">
    <source>
        <dbReference type="SAM" id="MobiDB-lite"/>
    </source>
</evidence>
<name>A0AAD6GWQ9_9EURO</name>
<keyword evidence="4" id="KW-1185">Reference proteome</keyword>
<evidence type="ECO:0000313" key="4">
    <source>
        <dbReference type="Proteomes" id="UP001216150"/>
    </source>
</evidence>
<evidence type="ECO:0000313" key="3">
    <source>
        <dbReference type="EMBL" id="KAJ5590894.1"/>
    </source>
</evidence>
<proteinExistence type="predicted"/>
<organism evidence="3 4">
    <name type="scientific">Penicillium hetheringtonii</name>
    <dbReference type="NCBI Taxonomy" id="911720"/>
    <lineage>
        <taxon>Eukaryota</taxon>
        <taxon>Fungi</taxon>
        <taxon>Dikarya</taxon>
        <taxon>Ascomycota</taxon>
        <taxon>Pezizomycotina</taxon>
        <taxon>Eurotiomycetes</taxon>
        <taxon>Eurotiomycetidae</taxon>
        <taxon>Eurotiales</taxon>
        <taxon>Aspergillaceae</taxon>
        <taxon>Penicillium</taxon>
    </lineage>
</organism>
<feature type="region of interest" description="Disordered" evidence="1">
    <location>
        <begin position="142"/>
        <end position="184"/>
    </location>
</feature>
<dbReference type="Pfam" id="PF00472">
    <property type="entry name" value="RF-1"/>
    <property type="match status" value="1"/>
</dbReference>
<dbReference type="GO" id="GO:0070126">
    <property type="term" value="P:mitochondrial translational termination"/>
    <property type="evidence" value="ECO:0007669"/>
    <property type="project" value="TreeGrafter"/>
</dbReference>
<dbReference type="GO" id="GO:0005762">
    <property type="term" value="C:mitochondrial large ribosomal subunit"/>
    <property type="evidence" value="ECO:0007669"/>
    <property type="project" value="TreeGrafter"/>
</dbReference>
<evidence type="ECO:0000259" key="2">
    <source>
        <dbReference type="Pfam" id="PF00472"/>
    </source>
</evidence>
<accession>A0AAD6GWQ9</accession>
<dbReference type="PANTHER" id="PTHR11075">
    <property type="entry name" value="PEPTIDE CHAIN RELEASE FACTOR"/>
    <property type="match status" value="1"/>
</dbReference>
<gene>
    <name evidence="3" type="ORF">N7450_004866</name>
</gene>
<feature type="domain" description="Prokaryotic-type class I peptide chain release factors" evidence="2">
    <location>
        <begin position="46"/>
        <end position="171"/>
    </location>
</feature>
<reference evidence="3 4" key="1">
    <citation type="journal article" date="2023" name="IMA Fungus">
        <title>Comparative genomic study of the Penicillium genus elucidates a diverse pangenome and 15 lateral gene transfer events.</title>
        <authorList>
            <person name="Petersen C."/>
            <person name="Sorensen T."/>
            <person name="Nielsen M.R."/>
            <person name="Sondergaard T.E."/>
            <person name="Sorensen J.L."/>
            <person name="Fitzpatrick D.A."/>
            <person name="Frisvad J.C."/>
            <person name="Nielsen K.L."/>
        </authorList>
    </citation>
    <scope>NUCLEOTIDE SEQUENCE [LARGE SCALE GENOMIC DNA]</scope>
    <source>
        <strain evidence="3 4">IBT 29057</strain>
    </source>
</reference>
<sequence length="184" mass="20850">MTLLWRLGPPVRWTSLRKFASHPKRSADSDLELARSWLKDLHPNTIPRHIGQVSFSRSSGPGGQNVNKVNSKATLKIPLVALLPLVPSLLHSKLRDSRYTTDRSQTLVIQSDESRQQSSNVEACFDKLHQLLLNSAKQVVPGETSKEQRARVHKLQHAQNEARLKSKKFLSNKKSNRRGSKYDD</sequence>
<dbReference type="PANTHER" id="PTHR11075:SF54">
    <property type="entry name" value="LARGE RIBOSOMAL SUBUNIT PROTEIN ML62"/>
    <property type="match status" value="1"/>
</dbReference>